<dbReference type="FunFam" id="3.30.590.50:FF:000002">
    <property type="entry name" value="Glutamate--cysteine ligase catalytic subunit"/>
    <property type="match status" value="1"/>
</dbReference>
<dbReference type="GO" id="GO:0005524">
    <property type="term" value="F:ATP binding"/>
    <property type="evidence" value="ECO:0007669"/>
    <property type="project" value="UniProtKB-UniRule"/>
</dbReference>
<gene>
    <name evidence="11" type="ORF">QYM36_016761</name>
</gene>
<evidence type="ECO:0000313" key="11">
    <source>
        <dbReference type="EMBL" id="KAK2704466.1"/>
    </source>
</evidence>
<evidence type="ECO:0000256" key="10">
    <source>
        <dbReference type="RuleBase" id="RU367135"/>
    </source>
</evidence>
<dbReference type="Proteomes" id="UP001187531">
    <property type="component" value="Unassembled WGS sequence"/>
</dbReference>
<dbReference type="GO" id="GO:0006750">
    <property type="term" value="P:glutathione biosynthetic process"/>
    <property type="evidence" value="ECO:0007669"/>
    <property type="project" value="UniProtKB-UniRule"/>
</dbReference>
<dbReference type="Pfam" id="PF03074">
    <property type="entry name" value="GCS"/>
    <property type="match status" value="1"/>
</dbReference>
<keyword evidence="7 10" id="KW-0067">ATP-binding</keyword>
<evidence type="ECO:0000256" key="5">
    <source>
        <dbReference type="ARBA" id="ARBA00022684"/>
    </source>
</evidence>
<dbReference type="AlphaFoldDB" id="A0AA88HBK8"/>
<accession>A0AA88HBK8</accession>
<proteinExistence type="inferred from homology"/>
<keyword evidence="6 10" id="KW-0547">Nucleotide-binding</keyword>
<dbReference type="PANTHER" id="PTHR11164">
    <property type="entry name" value="GLUTAMATE CYSTEINE LIGASE"/>
    <property type="match status" value="1"/>
</dbReference>
<evidence type="ECO:0000256" key="9">
    <source>
        <dbReference type="ARBA" id="ARBA00032122"/>
    </source>
</evidence>
<name>A0AA88HBK8_ARTSF</name>
<evidence type="ECO:0000256" key="7">
    <source>
        <dbReference type="ARBA" id="ARBA00022840"/>
    </source>
</evidence>
<dbReference type="EMBL" id="JAVRJZ010000021">
    <property type="protein sequence ID" value="KAK2704466.1"/>
    <property type="molecule type" value="Genomic_DNA"/>
</dbReference>
<dbReference type="Gene3D" id="1.10.8.960">
    <property type="match status" value="1"/>
</dbReference>
<keyword evidence="12" id="KW-1185">Reference proteome</keyword>
<evidence type="ECO:0000313" key="12">
    <source>
        <dbReference type="Proteomes" id="UP001187531"/>
    </source>
</evidence>
<comment type="pathway">
    <text evidence="1 10">Sulfur metabolism; glutathione biosynthesis; glutathione from L-cysteine and L-glutamate: step 1/2.</text>
</comment>
<evidence type="ECO:0000256" key="6">
    <source>
        <dbReference type="ARBA" id="ARBA00022741"/>
    </source>
</evidence>
<dbReference type="Gene3D" id="3.30.590.50">
    <property type="match status" value="2"/>
</dbReference>
<protein>
    <recommendedName>
        <fullName evidence="3 10">Glutamate--cysteine ligase</fullName>
        <ecNumber evidence="3 10">6.3.2.2</ecNumber>
    </recommendedName>
    <alternativeName>
        <fullName evidence="9 10">Gamma-ECS</fullName>
    </alternativeName>
    <alternativeName>
        <fullName evidence="8 10">Gamma-glutamylcysteine synthetase</fullName>
    </alternativeName>
</protein>
<evidence type="ECO:0000256" key="4">
    <source>
        <dbReference type="ARBA" id="ARBA00022598"/>
    </source>
</evidence>
<comment type="similarity">
    <text evidence="2 10">Belongs to the glutamate--cysteine ligase type 3 family.</text>
</comment>
<dbReference type="EC" id="6.3.2.2" evidence="3 10"/>
<evidence type="ECO:0000256" key="8">
    <source>
        <dbReference type="ARBA" id="ARBA00030585"/>
    </source>
</evidence>
<comment type="caution">
    <text evidence="11">The sequence shown here is derived from an EMBL/GenBank/DDBJ whole genome shotgun (WGS) entry which is preliminary data.</text>
</comment>
<evidence type="ECO:0000256" key="2">
    <source>
        <dbReference type="ARBA" id="ARBA00008100"/>
    </source>
</evidence>
<dbReference type="InterPro" id="IPR004308">
    <property type="entry name" value="GCS"/>
</dbReference>
<evidence type="ECO:0000256" key="3">
    <source>
        <dbReference type="ARBA" id="ARBA00012220"/>
    </source>
</evidence>
<dbReference type="PANTHER" id="PTHR11164:SF0">
    <property type="entry name" value="GLUTAMATE--CYSTEINE LIGASE CATALYTIC SUBUNIT"/>
    <property type="match status" value="1"/>
</dbReference>
<dbReference type="SUPFAM" id="SSF55931">
    <property type="entry name" value="Glutamine synthetase/guanido kinase"/>
    <property type="match status" value="1"/>
</dbReference>
<reference evidence="11" key="1">
    <citation type="submission" date="2023-07" db="EMBL/GenBank/DDBJ databases">
        <title>Chromosome-level genome assembly of Artemia franciscana.</title>
        <authorList>
            <person name="Jo E."/>
        </authorList>
    </citation>
    <scope>NUCLEOTIDE SEQUENCE</scope>
    <source>
        <tissue evidence="11">Whole body</tissue>
    </source>
</reference>
<keyword evidence="5 10" id="KW-0317">Glutathione biosynthesis</keyword>
<sequence>MTRKELAKGSPLSWQETKQKASHVRKHGLKQFINIYNKTKDTRSPALKWGDEIEYMIIALDQSAKTAHVSLRSNEILESLQREEIENPETARFLWRPEYGAYMVEGTPGKPYSGVLKDLLTVEPCMIQRRKEIQKYLKSNEIAVTLTSYPRLACPFFSEPPLPQESSSSKSTFFPDMAINHMYPRYRAITFNTRERRGDDYHIRIPVMKDQLTRNSITEVFEFEEEEVEETLTESIPNFVCYDSVDGMGYCCLQVTFQAFNMDEARTLYDQLAPICPILLALTAASPVHRGFLTGTDCRWNIISQCVDCRTKEERGLEPLSRDRFIIPKSRYDSISAYISNEGSRYVKLLILMYNDVPVVLNDHYLLELLEAGVEEPIARHIAHLFVRDPLVLFSEKVDQEDEKEIDHFDNIQSTNWQTVRLKLPLPDTDVGWRVEFRPCEVQITDFENAAFVCFIALLTRIILSYKLNFLIPISKVDENMKRSQEKDAIKNCKFYFNSNPFDSDSDEVTEMTINEIINGKDGYFSGLIPLVESFLNATEIEAETHQRLHDYLRLISGRASGELQTAASWIRSFVRSHPSYKFDSQVTEEITYDLITAINQLEQGTRKEPLLYGY</sequence>
<comment type="catalytic activity">
    <reaction evidence="10">
        <text>L-cysteine + L-glutamate + ATP = gamma-L-glutamyl-L-cysteine + ADP + phosphate + H(+)</text>
        <dbReference type="Rhea" id="RHEA:13285"/>
        <dbReference type="ChEBI" id="CHEBI:15378"/>
        <dbReference type="ChEBI" id="CHEBI:29985"/>
        <dbReference type="ChEBI" id="CHEBI:30616"/>
        <dbReference type="ChEBI" id="CHEBI:35235"/>
        <dbReference type="ChEBI" id="CHEBI:43474"/>
        <dbReference type="ChEBI" id="CHEBI:58173"/>
        <dbReference type="ChEBI" id="CHEBI:456216"/>
        <dbReference type="EC" id="6.3.2.2"/>
    </reaction>
</comment>
<organism evidence="11 12">
    <name type="scientific">Artemia franciscana</name>
    <name type="common">Brine shrimp</name>
    <name type="synonym">Artemia sanfranciscana</name>
    <dbReference type="NCBI Taxonomy" id="6661"/>
    <lineage>
        <taxon>Eukaryota</taxon>
        <taxon>Metazoa</taxon>
        <taxon>Ecdysozoa</taxon>
        <taxon>Arthropoda</taxon>
        <taxon>Crustacea</taxon>
        <taxon>Branchiopoda</taxon>
        <taxon>Anostraca</taxon>
        <taxon>Artemiidae</taxon>
        <taxon>Artemia</taxon>
    </lineage>
</organism>
<dbReference type="InterPro" id="IPR014746">
    <property type="entry name" value="Gln_synth/guanido_kin_cat_dom"/>
</dbReference>
<keyword evidence="4 10" id="KW-0436">Ligase</keyword>
<dbReference type="GO" id="GO:0017109">
    <property type="term" value="C:glutamate-cysteine ligase complex"/>
    <property type="evidence" value="ECO:0007669"/>
    <property type="project" value="TreeGrafter"/>
</dbReference>
<dbReference type="GO" id="GO:0004357">
    <property type="term" value="F:glutamate-cysteine ligase activity"/>
    <property type="evidence" value="ECO:0007669"/>
    <property type="project" value="UniProtKB-UniRule"/>
</dbReference>
<evidence type="ECO:0000256" key="1">
    <source>
        <dbReference type="ARBA" id="ARBA00005006"/>
    </source>
</evidence>